<keyword evidence="4" id="KW-1003">Cell membrane</keyword>
<evidence type="ECO:0000259" key="9">
    <source>
        <dbReference type="PROSITE" id="PS50893"/>
    </source>
</evidence>
<comment type="subcellular location">
    <subcellularLocation>
        <location evidence="1">Cell membrane</location>
        <topology evidence="1">Peripheral membrane protein</topology>
    </subcellularLocation>
</comment>
<organism evidence="10 11">
    <name type="scientific">Labrys wisconsinensis</name>
    <dbReference type="NCBI Taxonomy" id="425677"/>
    <lineage>
        <taxon>Bacteria</taxon>
        <taxon>Pseudomonadati</taxon>
        <taxon>Pseudomonadota</taxon>
        <taxon>Alphaproteobacteria</taxon>
        <taxon>Hyphomicrobiales</taxon>
        <taxon>Xanthobacteraceae</taxon>
        <taxon>Labrys</taxon>
    </lineage>
</organism>
<evidence type="ECO:0000256" key="1">
    <source>
        <dbReference type="ARBA" id="ARBA00004202"/>
    </source>
</evidence>
<protein>
    <submittedName>
        <fullName evidence="10">Polar amino acid transport system ATP-binding protein</fullName>
    </submittedName>
</protein>
<keyword evidence="7" id="KW-0029">Amino-acid transport</keyword>
<keyword evidence="6 10" id="KW-0067">ATP-binding</keyword>
<reference evidence="10 11" key="1">
    <citation type="submission" date="2023-07" db="EMBL/GenBank/DDBJ databases">
        <title>Genomic Encyclopedia of Type Strains, Phase IV (KMG-IV): sequencing the most valuable type-strain genomes for metagenomic binning, comparative biology and taxonomic classification.</title>
        <authorList>
            <person name="Goeker M."/>
        </authorList>
    </citation>
    <scope>NUCLEOTIDE SEQUENCE [LARGE SCALE GENOMIC DNA]</scope>
    <source>
        <strain evidence="10 11">DSM 19619</strain>
    </source>
</reference>
<evidence type="ECO:0000313" key="11">
    <source>
        <dbReference type="Proteomes" id="UP001242480"/>
    </source>
</evidence>
<dbReference type="InterPro" id="IPR050086">
    <property type="entry name" value="MetN_ABC_transporter-like"/>
</dbReference>
<dbReference type="EMBL" id="JAUSVX010000021">
    <property type="protein sequence ID" value="MDQ0474223.1"/>
    <property type="molecule type" value="Genomic_DNA"/>
</dbReference>
<dbReference type="RefSeq" id="WP_307283484.1">
    <property type="nucleotide sequence ID" value="NZ_JAUSVX010000021.1"/>
</dbReference>
<dbReference type="PANTHER" id="PTHR43166">
    <property type="entry name" value="AMINO ACID IMPORT ATP-BINDING PROTEIN"/>
    <property type="match status" value="1"/>
</dbReference>
<evidence type="ECO:0000256" key="6">
    <source>
        <dbReference type="ARBA" id="ARBA00022840"/>
    </source>
</evidence>
<gene>
    <name evidence="10" type="ORF">QO011_007263</name>
</gene>
<evidence type="ECO:0000256" key="4">
    <source>
        <dbReference type="ARBA" id="ARBA00022475"/>
    </source>
</evidence>
<comment type="caution">
    <text evidence="10">The sequence shown here is derived from an EMBL/GenBank/DDBJ whole genome shotgun (WGS) entry which is preliminary data.</text>
</comment>
<dbReference type="InterPro" id="IPR027417">
    <property type="entry name" value="P-loop_NTPase"/>
</dbReference>
<dbReference type="InterPro" id="IPR017871">
    <property type="entry name" value="ABC_transporter-like_CS"/>
</dbReference>
<dbReference type="PROSITE" id="PS50893">
    <property type="entry name" value="ABC_TRANSPORTER_2"/>
    <property type="match status" value="1"/>
</dbReference>
<comment type="similarity">
    <text evidence="2">Belongs to the ABC transporter superfamily.</text>
</comment>
<evidence type="ECO:0000256" key="3">
    <source>
        <dbReference type="ARBA" id="ARBA00022448"/>
    </source>
</evidence>
<keyword evidence="11" id="KW-1185">Reference proteome</keyword>
<evidence type="ECO:0000256" key="2">
    <source>
        <dbReference type="ARBA" id="ARBA00005417"/>
    </source>
</evidence>
<evidence type="ECO:0000256" key="7">
    <source>
        <dbReference type="ARBA" id="ARBA00022970"/>
    </source>
</evidence>
<accession>A0ABU0JLH7</accession>
<evidence type="ECO:0000256" key="8">
    <source>
        <dbReference type="ARBA" id="ARBA00023136"/>
    </source>
</evidence>
<dbReference type="SUPFAM" id="SSF52540">
    <property type="entry name" value="P-loop containing nucleoside triphosphate hydrolases"/>
    <property type="match status" value="1"/>
</dbReference>
<keyword evidence="3" id="KW-0813">Transport</keyword>
<dbReference type="PIRSF" id="PIRSF039085">
    <property type="entry name" value="ABC_ATPase_HisP"/>
    <property type="match status" value="1"/>
</dbReference>
<keyword evidence="5" id="KW-0547">Nucleotide-binding</keyword>
<dbReference type="Pfam" id="PF00005">
    <property type="entry name" value="ABC_tran"/>
    <property type="match status" value="1"/>
</dbReference>
<sequence length="275" mass="29653">MSSIERTDALLGIERLSKSFAGQPVLREVSLAVPEGRVTAIIGSSGSGKSTLLRCVNTLEDYEAGTIRLRGERLGYAGEGRTRRRLGDRRLSAQRGRIGMVFQGYNLFPHLTARQNIMLGLRRVGGQGRAEAAEAAAGWLARVGLAERAEHYPYQLSGGQQQRVAIARAFALRPELVLLDEVTSALDPELVGEVLAVIRALAGAGMTMMVVSHELAFVRDVADEVAFMHQGRIVEIGPPAELLQRPATPELAAFIARFRTRPGPAAIALPQEAPA</sequence>
<evidence type="ECO:0000313" key="10">
    <source>
        <dbReference type="EMBL" id="MDQ0474223.1"/>
    </source>
</evidence>
<dbReference type="SMART" id="SM00382">
    <property type="entry name" value="AAA"/>
    <property type="match status" value="1"/>
</dbReference>
<keyword evidence="8" id="KW-0472">Membrane</keyword>
<dbReference type="InterPro" id="IPR003439">
    <property type="entry name" value="ABC_transporter-like_ATP-bd"/>
</dbReference>
<dbReference type="PANTHER" id="PTHR43166:SF9">
    <property type="entry name" value="GLUTAMATE_ASPARTATE IMPORT ATP-BINDING PROTEIN GLTL"/>
    <property type="match status" value="1"/>
</dbReference>
<dbReference type="Gene3D" id="3.40.50.300">
    <property type="entry name" value="P-loop containing nucleotide triphosphate hydrolases"/>
    <property type="match status" value="1"/>
</dbReference>
<dbReference type="GO" id="GO:0005524">
    <property type="term" value="F:ATP binding"/>
    <property type="evidence" value="ECO:0007669"/>
    <property type="project" value="UniProtKB-KW"/>
</dbReference>
<proteinExistence type="inferred from homology"/>
<dbReference type="InterPro" id="IPR003593">
    <property type="entry name" value="AAA+_ATPase"/>
</dbReference>
<dbReference type="PROSITE" id="PS00211">
    <property type="entry name" value="ABC_TRANSPORTER_1"/>
    <property type="match status" value="1"/>
</dbReference>
<dbReference type="Proteomes" id="UP001242480">
    <property type="component" value="Unassembled WGS sequence"/>
</dbReference>
<feature type="domain" description="ABC transporter" evidence="9">
    <location>
        <begin position="11"/>
        <end position="255"/>
    </location>
</feature>
<evidence type="ECO:0000256" key="5">
    <source>
        <dbReference type="ARBA" id="ARBA00022741"/>
    </source>
</evidence>
<dbReference type="InterPro" id="IPR030679">
    <property type="entry name" value="ABC_ATPase_HisP-typ"/>
</dbReference>
<name>A0ABU0JLH7_9HYPH</name>